<feature type="non-terminal residue" evidence="2">
    <location>
        <position position="1"/>
    </location>
</feature>
<organism evidence="2 3">
    <name type="scientific">Corynebacterium hylobatis</name>
    <dbReference type="NCBI Taxonomy" id="1859290"/>
    <lineage>
        <taxon>Bacteria</taxon>
        <taxon>Bacillati</taxon>
        <taxon>Actinomycetota</taxon>
        <taxon>Actinomycetes</taxon>
        <taxon>Mycobacteriales</taxon>
        <taxon>Corynebacteriaceae</taxon>
        <taxon>Corynebacterium</taxon>
    </lineage>
</organism>
<accession>A0A430HXS3</accession>
<dbReference type="EMBL" id="RXHJ01000008">
    <property type="protein sequence ID" value="RSZ63235.1"/>
    <property type="molecule type" value="Genomic_DNA"/>
</dbReference>
<dbReference type="InterPro" id="IPR017946">
    <property type="entry name" value="PLC-like_Pdiesterase_TIM-brl"/>
</dbReference>
<proteinExistence type="predicted"/>
<reference evidence="2 3" key="1">
    <citation type="submission" date="2018-12" db="EMBL/GenBank/DDBJ databases">
        <title>YIM 101343 draft genome.</title>
        <authorList>
            <person name="Chen X."/>
        </authorList>
    </citation>
    <scope>NUCLEOTIDE SEQUENCE [LARGE SCALE GENOMIC DNA]</scope>
    <source>
        <strain evidence="2 3">YIM 101343</strain>
    </source>
</reference>
<dbReference type="AlphaFoldDB" id="A0A430HXS3"/>
<dbReference type="GO" id="GO:0008081">
    <property type="term" value="F:phosphoric diester hydrolase activity"/>
    <property type="evidence" value="ECO:0007669"/>
    <property type="project" value="InterPro"/>
</dbReference>
<evidence type="ECO:0000313" key="2">
    <source>
        <dbReference type="EMBL" id="RSZ63235.1"/>
    </source>
</evidence>
<name>A0A430HXS3_9CORY</name>
<dbReference type="SUPFAM" id="SSF51695">
    <property type="entry name" value="PLC-like phosphodiesterases"/>
    <property type="match status" value="1"/>
</dbReference>
<dbReference type="GO" id="GO:0006629">
    <property type="term" value="P:lipid metabolic process"/>
    <property type="evidence" value="ECO:0007669"/>
    <property type="project" value="InterPro"/>
</dbReference>
<keyword evidence="3" id="KW-1185">Reference proteome</keyword>
<gene>
    <name evidence="2" type="ORF">EAH68_08680</name>
</gene>
<comment type="caution">
    <text evidence="2">The sequence shown here is derived from an EMBL/GenBank/DDBJ whole genome shotgun (WGS) entry which is preliminary data.</text>
</comment>
<dbReference type="InterPro" id="IPR030395">
    <property type="entry name" value="GP_PDE_dom"/>
</dbReference>
<dbReference type="PANTHER" id="PTHR46211">
    <property type="entry name" value="GLYCEROPHOSPHORYL DIESTER PHOSPHODIESTERASE"/>
    <property type="match status" value="1"/>
</dbReference>
<evidence type="ECO:0000313" key="3">
    <source>
        <dbReference type="Proteomes" id="UP000274907"/>
    </source>
</evidence>
<dbReference type="Gene3D" id="3.20.20.190">
    <property type="entry name" value="Phosphatidylinositol (PI) phosphodiesterase"/>
    <property type="match status" value="2"/>
</dbReference>
<dbReference type="OrthoDB" id="3268277at2"/>
<protein>
    <submittedName>
        <fullName evidence="2">Glycerophosphodiester phosphodiesterase</fullName>
    </submittedName>
</protein>
<dbReference type="RefSeq" id="WP_126120923.1">
    <property type="nucleotide sequence ID" value="NZ_RXHJ01000008.1"/>
</dbReference>
<dbReference type="Proteomes" id="UP000274907">
    <property type="component" value="Unassembled WGS sequence"/>
</dbReference>
<sequence length="183" mass="19772">CGTSGGILKLPEAVEMDVHATFDNEVVVLHDTTAARVAAAGSPFADEPVAGLRLEQVRRIRLRNGEGVPTLAEVAGAVVALQSFFQQHPGVLERVLLICFHDLVLVELAARIADYRLGVLRGKGNSTDLQVLDRILLANLAAFLPDVTALDPTVISWARGRGAQTGCWIVRDSTDLGRAWRRE</sequence>
<feature type="domain" description="GP-PDE" evidence="1">
    <location>
        <begin position="13"/>
        <end position="77"/>
    </location>
</feature>
<dbReference type="PANTHER" id="PTHR46211:SF1">
    <property type="entry name" value="GLYCEROPHOSPHODIESTER PHOSPHODIESTERASE, CYTOPLASMIC"/>
    <property type="match status" value="1"/>
</dbReference>
<dbReference type="Pfam" id="PF03009">
    <property type="entry name" value="GDPD"/>
    <property type="match status" value="1"/>
</dbReference>
<evidence type="ECO:0000259" key="1">
    <source>
        <dbReference type="Pfam" id="PF03009"/>
    </source>
</evidence>